<keyword evidence="1" id="KW-0812">Transmembrane</keyword>
<dbReference type="AlphaFoldDB" id="A0A0F4XVV5"/>
<feature type="transmembrane region" description="Helical" evidence="1">
    <location>
        <begin position="12"/>
        <end position="30"/>
    </location>
</feature>
<keyword evidence="1" id="KW-0472">Membrane</keyword>
<evidence type="ECO:0000256" key="1">
    <source>
        <dbReference type="SAM" id="Phobius"/>
    </source>
</evidence>
<reference evidence="2 3" key="1">
    <citation type="submission" date="2015-03" db="EMBL/GenBank/DDBJ databases">
        <title>Pseudomonas fluorescens 1855-344 Genome sequencing and assembly.</title>
        <authorList>
            <person name="Eng W.W.H."/>
            <person name="Gan H.M."/>
            <person name="Savka M.A."/>
        </authorList>
    </citation>
    <scope>NUCLEOTIDE SEQUENCE [LARGE SCALE GENOMIC DNA]</scope>
    <source>
        <strain evidence="2 3">1855-344</strain>
    </source>
</reference>
<feature type="transmembrane region" description="Helical" evidence="1">
    <location>
        <begin position="50"/>
        <end position="70"/>
    </location>
</feature>
<accession>A0A0F4XVV5</accession>
<comment type="caution">
    <text evidence="2">The sequence shown here is derived from an EMBL/GenBank/DDBJ whole genome shotgun (WGS) entry which is preliminary data.</text>
</comment>
<evidence type="ECO:0000313" key="2">
    <source>
        <dbReference type="EMBL" id="KKA10059.1"/>
    </source>
</evidence>
<name>A0A0F4XVV5_9PSED</name>
<proteinExistence type="predicted"/>
<organism evidence="2 3">
    <name type="scientific">Pseudomonas kilonensis</name>
    <dbReference type="NCBI Taxonomy" id="132476"/>
    <lineage>
        <taxon>Bacteria</taxon>
        <taxon>Pseudomonadati</taxon>
        <taxon>Pseudomonadota</taxon>
        <taxon>Gammaproteobacteria</taxon>
        <taxon>Pseudomonadales</taxon>
        <taxon>Pseudomonadaceae</taxon>
        <taxon>Pseudomonas</taxon>
    </lineage>
</organism>
<protein>
    <submittedName>
        <fullName evidence="2">Uncharacterized protein</fullName>
    </submittedName>
</protein>
<dbReference type="EMBL" id="JZXC01000001">
    <property type="protein sequence ID" value="KKA10059.1"/>
    <property type="molecule type" value="Genomic_DNA"/>
</dbReference>
<dbReference type="PATRIC" id="fig|132476.4.peg.349"/>
<evidence type="ECO:0000313" key="3">
    <source>
        <dbReference type="Proteomes" id="UP000033662"/>
    </source>
</evidence>
<keyword evidence="1" id="KW-1133">Transmembrane helix</keyword>
<gene>
    <name evidence="2" type="ORF">VP02_01595</name>
</gene>
<sequence length="102" mass="12059">MKRSLLFTLLSSLRVAAVMILTAALVAWIGRTALGSFEVWQQTLESIRPYLRWWRALLYGVLFALWWDLLRRYRHRPQDRLRVKRAGTLGLLLFTCIELSRL</sequence>
<dbReference type="OrthoDB" id="6893307at2"/>
<dbReference type="Proteomes" id="UP000033662">
    <property type="component" value="Unassembled WGS sequence"/>
</dbReference>